<proteinExistence type="predicted"/>
<reference evidence="1 2" key="1">
    <citation type="submission" date="2024-04" db="EMBL/GenBank/DDBJ databases">
        <title>Marinobacter sp. SBY-1.</title>
        <authorList>
            <person name="Pan C."/>
        </authorList>
    </citation>
    <scope>NUCLEOTIDE SEQUENCE [LARGE SCALE GENOMIC DNA]</scope>
    <source>
        <strain evidence="1 2">SBY-1</strain>
        <plasmid evidence="1 2">unnamed2</plasmid>
    </source>
</reference>
<dbReference type="RefSeq" id="WP_342632749.1">
    <property type="nucleotide sequence ID" value="NZ_CP152382.1"/>
</dbReference>
<protein>
    <submittedName>
        <fullName evidence="1">Uncharacterized protein</fullName>
    </submittedName>
</protein>
<keyword evidence="1" id="KW-0614">Plasmid</keyword>
<gene>
    <name evidence="1" type="ORF">AAGT77_20825</name>
</gene>
<organism evidence="1 2">
    <name type="scientific">Marinobacter alkaliphilus</name>
    <dbReference type="NCBI Taxonomy" id="254719"/>
    <lineage>
        <taxon>Bacteria</taxon>
        <taxon>Pseudomonadati</taxon>
        <taxon>Pseudomonadota</taxon>
        <taxon>Gammaproteobacteria</taxon>
        <taxon>Pseudomonadales</taxon>
        <taxon>Marinobacteraceae</taxon>
        <taxon>Marinobacter</taxon>
    </lineage>
</organism>
<keyword evidence="2" id="KW-1185">Reference proteome</keyword>
<geneLocation type="plasmid" evidence="1 2">
    <name>unnamed2</name>
</geneLocation>
<name>A0ABZ3E915_9GAMM</name>
<evidence type="ECO:0000313" key="1">
    <source>
        <dbReference type="EMBL" id="XAF56201.1"/>
    </source>
</evidence>
<evidence type="ECO:0000313" key="2">
    <source>
        <dbReference type="Proteomes" id="UP001445268"/>
    </source>
</evidence>
<dbReference type="Proteomes" id="UP001445268">
    <property type="component" value="Plasmid unnamed2"/>
</dbReference>
<sequence length="77" mass="8616">MKVYGFDSADIVRGELQSEEVDAIDMHFPDDIQATLGWEFLSTRFSEARSALVREMKAEGSDPESLALVQSLKACYL</sequence>
<dbReference type="EMBL" id="CP152382">
    <property type="protein sequence ID" value="XAF56201.1"/>
    <property type="molecule type" value="Genomic_DNA"/>
</dbReference>
<accession>A0ABZ3E915</accession>